<dbReference type="Pfam" id="PF01850">
    <property type="entry name" value="PIN"/>
    <property type="match status" value="1"/>
</dbReference>
<dbReference type="Gene3D" id="3.40.50.1010">
    <property type="entry name" value="5'-nuclease"/>
    <property type="match status" value="1"/>
</dbReference>
<organism evidence="2 3">
    <name type="scientific">Caminibacter mediatlanticus TB-2</name>
    <dbReference type="NCBI Taxonomy" id="391592"/>
    <lineage>
        <taxon>Bacteria</taxon>
        <taxon>Pseudomonadati</taxon>
        <taxon>Campylobacterota</taxon>
        <taxon>Epsilonproteobacteria</taxon>
        <taxon>Nautiliales</taxon>
        <taxon>Nautiliaceae</taxon>
        <taxon>Caminibacter</taxon>
    </lineage>
</organism>
<gene>
    <name evidence="2" type="ORF">FE773_00900</name>
</gene>
<dbReference type="InterPro" id="IPR002716">
    <property type="entry name" value="PIN_dom"/>
</dbReference>
<evidence type="ECO:0000259" key="1">
    <source>
        <dbReference type="Pfam" id="PF01850"/>
    </source>
</evidence>
<dbReference type="SUPFAM" id="SSF88723">
    <property type="entry name" value="PIN domain-like"/>
    <property type="match status" value="1"/>
</dbReference>
<sequence length="126" mass="14729">MGLIDANYIIRLFTKTPDNQYQEAKELFEKIAKREIKAHISEGIVMECFFVLHKLYEYSKEDTADILIKIMSMKNIINDEKEIIITALELLKQHNIDFIDCLLCAKSKILSLEVKSFDKDIKKCLK</sequence>
<feature type="domain" description="PIN" evidence="1">
    <location>
        <begin position="3"/>
        <end position="123"/>
    </location>
</feature>
<accession>A0ABX5V681</accession>
<proteinExistence type="predicted"/>
<evidence type="ECO:0000313" key="3">
    <source>
        <dbReference type="Proteomes" id="UP000306825"/>
    </source>
</evidence>
<name>A0ABX5V681_9BACT</name>
<evidence type="ECO:0000313" key="2">
    <source>
        <dbReference type="EMBL" id="QCT93785.1"/>
    </source>
</evidence>
<reference evidence="2 3" key="1">
    <citation type="submission" date="2019-05" db="EMBL/GenBank/DDBJ databases">
        <title>A comparative analysis of the Nautiliaceae.</title>
        <authorList>
            <person name="Grosche A."/>
            <person name="Smedile F."/>
            <person name="Vetriani C."/>
        </authorList>
    </citation>
    <scope>NUCLEOTIDE SEQUENCE [LARGE SCALE GENOMIC DNA]</scope>
    <source>
        <strain evidence="2 3">TB-2</strain>
    </source>
</reference>
<protein>
    <submittedName>
        <fullName evidence="2">Type II toxin-antitoxin system VapC family toxin</fullName>
    </submittedName>
</protein>
<keyword evidence="3" id="KW-1185">Reference proteome</keyword>
<dbReference type="EMBL" id="CP040463">
    <property type="protein sequence ID" value="QCT93785.1"/>
    <property type="molecule type" value="Genomic_DNA"/>
</dbReference>
<dbReference type="InterPro" id="IPR029060">
    <property type="entry name" value="PIN-like_dom_sf"/>
</dbReference>
<dbReference type="Proteomes" id="UP000306825">
    <property type="component" value="Chromosome"/>
</dbReference>
<dbReference type="RefSeq" id="WP_138322776.1">
    <property type="nucleotide sequence ID" value="NZ_CP040463.1"/>
</dbReference>